<dbReference type="Proteomes" id="UP001632038">
    <property type="component" value="Unassembled WGS sequence"/>
</dbReference>
<feature type="compositionally biased region" description="Acidic residues" evidence="2">
    <location>
        <begin position="510"/>
        <end position="525"/>
    </location>
</feature>
<reference evidence="4" key="1">
    <citation type="journal article" date="2024" name="IScience">
        <title>Strigolactones Initiate the Formation of Haustorium-like Structures in Castilleja.</title>
        <authorList>
            <person name="Buerger M."/>
            <person name="Peterson D."/>
            <person name="Chory J."/>
        </authorList>
    </citation>
    <scope>NUCLEOTIDE SEQUENCE [LARGE SCALE GENOMIC DNA]</scope>
</reference>
<dbReference type="AlphaFoldDB" id="A0ABD3CLK9"/>
<protein>
    <submittedName>
        <fullName evidence="3">Uncharacterized protein</fullName>
    </submittedName>
</protein>
<dbReference type="PANTHER" id="PTHR35164">
    <property type="entry name" value="EXPRESSED PROTEIN"/>
    <property type="match status" value="1"/>
</dbReference>
<keyword evidence="1" id="KW-0175">Coiled coil</keyword>
<comment type="caution">
    <text evidence="3">The sequence shown here is derived from an EMBL/GenBank/DDBJ whole genome shotgun (WGS) entry which is preliminary data.</text>
</comment>
<name>A0ABD3CLK9_9LAMI</name>
<accession>A0ABD3CLK9</accession>
<feature type="compositionally biased region" description="Basic and acidic residues" evidence="2">
    <location>
        <begin position="598"/>
        <end position="611"/>
    </location>
</feature>
<feature type="region of interest" description="Disordered" evidence="2">
    <location>
        <begin position="573"/>
        <end position="631"/>
    </location>
</feature>
<proteinExistence type="predicted"/>
<dbReference type="EMBL" id="JAVIJP010000032">
    <property type="protein sequence ID" value="KAL3630513.1"/>
    <property type="molecule type" value="Genomic_DNA"/>
</dbReference>
<dbReference type="PANTHER" id="PTHR35164:SF9">
    <property type="entry name" value="EXPRESSED PROTEIN"/>
    <property type="match status" value="1"/>
</dbReference>
<sequence length="666" mass="75749">MLRSKTRSGSVDITQKNNNSSLFSRTFSASKLCRGDVIGTQTDPNALRPIDKKPSQVSNLSKNQADRAMATQQQMGDMEEELRMTKEKLNVSEIEKHQIIDQLKEIESLKKSLSSKMDEFRSKDKKIDSLESELGRARQLEAEKNASFDKLNNELRDLKDKENETKALLLENKKRIQELEDEVDRRKELESKTADSLAFQTKQLETTKFEIVSLHEKIESLEEKLLTQDSSAISSKESVIFSEEEINRLKSELESAQQGEKNASSRVKSLLSEMEVLRNEWRLAIEAEEKSTKAMEDLALALKEVATESNQAKEKLNSTQTELQHVRGEAEKLKNMVRNTEETYKNLLNEAKQESEKHKNTVDRLRLEAEETLLALSAKEMGFVSCIKQAEEEKATAQCQNAKLSENLKAAENMTRAAREETYKLRDILKQAVNEANAAKAAAGIARDENSLLKDLISDKDERLHFLTRENERLRMCEAAANENVKQLKILLSRSSLTDLKSEEYKECLDDVDEDDNDDDDDDVNDDSKDENKTKMSNHNKSFSFCLEDLKFMNESEEKVLDEDPVKAEALRGSIFDSNAETPKSEPRTPKTALSARRYLEDGKVGRKSEDLDQLSDSDCSERGSHRRTKTMFQRVGDLLAIRRSYHKKEAAPVEQQEVSANAALS</sequence>
<evidence type="ECO:0000256" key="1">
    <source>
        <dbReference type="SAM" id="Coils"/>
    </source>
</evidence>
<evidence type="ECO:0000256" key="2">
    <source>
        <dbReference type="SAM" id="MobiDB-lite"/>
    </source>
</evidence>
<feature type="region of interest" description="Disordered" evidence="2">
    <location>
        <begin position="508"/>
        <end position="537"/>
    </location>
</feature>
<gene>
    <name evidence="3" type="ORF">CASFOL_023497</name>
</gene>
<evidence type="ECO:0000313" key="3">
    <source>
        <dbReference type="EMBL" id="KAL3630513.1"/>
    </source>
</evidence>
<organism evidence="3 4">
    <name type="scientific">Castilleja foliolosa</name>
    <dbReference type="NCBI Taxonomy" id="1961234"/>
    <lineage>
        <taxon>Eukaryota</taxon>
        <taxon>Viridiplantae</taxon>
        <taxon>Streptophyta</taxon>
        <taxon>Embryophyta</taxon>
        <taxon>Tracheophyta</taxon>
        <taxon>Spermatophyta</taxon>
        <taxon>Magnoliopsida</taxon>
        <taxon>eudicotyledons</taxon>
        <taxon>Gunneridae</taxon>
        <taxon>Pentapetalae</taxon>
        <taxon>asterids</taxon>
        <taxon>lamiids</taxon>
        <taxon>Lamiales</taxon>
        <taxon>Orobanchaceae</taxon>
        <taxon>Pedicularideae</taxon>
        <taxon>Castillejinae</taxon>
        <taxon>Castilleja</taxon>
    </lineage>
</organism>
<evidence type="ECO:0000313" key="4">
    <source>
        <dbReference type="Proteomes" id="UP001632038"/>
    </source>
</evidence>
<keyword evidence="4" id="KW-1185">Reference proteome</keyword>
<feature type="coiled-coil region" evidence="1">
    <location>
        <begin position="68"/>
        <end position="421"/>
    </location>
</feature>